<protein>
    <submittedName>
        <fullName evidence="1">Uncharacterized protein</fullName>
    </submittedName>
</protein>
<proteinExistence type="predicted"/>
<reference evidence="1 2" key="1">
    <citation type="submission" date="2018-06" db="EMBL/GenBank/DDBJ databases">
        <authorList>
            <consortium name="Pathogen Informatics"/>
            <person name="Doyle S."/>
        </authorList>
    </citation>
    <scope>NUCLEOTIDE SEQUENCE [LARGE SCALE GENOMIC DNA]</scope>
    <source>
        <strain evidence="1 2">NCTC9617</strain>
    </source>
</reference>
<gene>
    <name evidence="1" type="ORF">NCTC9617_05770</name>
</gene>
<dbReference type="AlphaFoldDB" id="A0A378FWH8"/>
<sequence>MSDLESMMNTGCVMPDAGETRLGRGEVPVGAVLVHNNQVIGEAGTGR</sequence>
<name>A0A378FWH8_KLEPN</name>
<dbReference type="EMBL" id="UGNC01000005">
    <property type="protein sequence ID" value="STW49147.1"/>
    <property type="molecule type" value="Genomic_DNA"/>
</dbReference>
<evidence type="ECO:0000313" key="2">
    <source>
        <dbReference type="Proteomes" id="UP000255167"/>
    </source>
</evidence>
<dbReference type="Proteomes" id="UP000255167">
    <property type="component" value="Unassembled WGS sequence"/>
</dbReference>
<evidence type="ECO:0000313" key="1">
    <source>
        <dbReference type="EMBL" id="STW49147.1"/>
    </source>
</evidence>
<accession>A0A378FWH8</accession>
<organism evidence="1 2">
    <name type="scientific">Klebsiella pneumoniae</name>
    <dbReference type="NCBI Taxonomy" id="573"/>
    <lineage>
        <taxon>Bacteria</taxon>
        <taxon>Pseudomonadati</taxon>
        <taxon>Pseudomonadota</taxon>
        <taxon>Gammaproteobacteria</taxon>
        <taxon>Enterobacterales</taxon>
        <taxon>Enterobacteriaceae</taxon>
        <taxon>Klebsiella/Raoultella group</taxon>
        <taxon>Klebsiella</taxon>
        <taxon>Klebsiella pneumoniae complex</taxon>
    </lineage>
</organism>